<dbReference type="PROSITE" id="PS50075">
    <property type="entry name" value="CARRIER"/>
    <property type="match status" value="1"/>
</dbReference>
<dbReference type="InterPro" id="IPR029058">
    <property type="entry name" value="AB_hydrolase_fold"/>
</dbReference>
<feature type="domain" description="Ketosynthase family 3 (KS3)" evidence="5">
    <location>
        <begin position="4"/>
        <end position="422"/>
    </location>
</feature>
<evidence type="ECO:0000313" key="7">
    <source>
        <dbReference type="Proteomes" id="UP001304298"/>
    </source>
</evidence>
<dbReference type="PANTHER" id="PTHR43775">
    <property type="entry name" value="FATTY ACID SYNTHASE"/>
    <property type="match status" value="1"/>
</dbReference>
<dbReference type="InterPro" id="IPR009081">
    <property type="entry name" value="PP-bd_ACP"/>
</dbReference>
<dbReference type="PROSITE" id="PS00606">
    <property type="entry name" value="KS3_1"/>
    <property type="match status" value="1"/>
</dbReference>
<dbReference type="Pfam" id="PF16197">
    <property type="entry name" value="KAsynt_C_assoc"/>
    <property type="match status" value="1"/>
</dbReference>
<dbReference type="SMART" id="SM00824">
    <property type="entry name" value="PKS_TE"/>
    <property type="match status" value="1"/>
</dbReference>
<evidence type="ECO:0000256" key="1">
    <source>
        <dbReference type="ARBA" id="ARBA00022450"/>
    </source>
</evidence>
<evidence type="ECO:0000256" key="3">
    <source>
        <dbReference type="ARBA" id="ARBA00022679"/>
    </source>
</evidence>
<dbReference type="InterPro" id="IPR016039">
    <property type="entry name" value="Thiolase-like"/>
</dbReference>
<dbReference type="CDD" id="cd00833">
    <property type="entry name" value="PKS"/>
    <property type="match status" value="1"/>
</dbReference>
<dbReference type="SUPFAM" id="SSF52151">
    <property type="entry name" value="FabD/lysophospholipase-like"/>
    <property type="match status" value="1"/>
</dbReference>
<dbReference type="Gene3D" id="3.40.47.10">
    <property type="match status" value="1"/>
</dbReference>
<keyword evidence="1" id="KW-0596">Phosphopantetheine</keyword>
<dbReference type="InterPro" id="IPR016035">
    <property type="entry name" value="Acyl_Trfase/lysoPLipase"/>
</dbReference>
<dbReference type="Gene3D" id="1.10.1200.10">
    <property type="entry name" value="ACP-like"/>
    <property type="match status" value="1"/>
</dbReference>
<dbReference type="InterPro" id="IPR018201">
    <property type="entry name" value="Ketoacyl_synth_AS"/>
</dbReference>
<dbReference type="InterPro" id="IPR014030">
    <property type="entry name" value="Ketoacyl_synth_N"/>
</dbReference>
<name>A0ABU5R253_9PSEU</name>
<dbReference type="EMBL" id="JAYFSI010000002">
    <property type="protein sequence ID" value="MEA5360282.1"/>
    <property type="molecule type" value="Genomic_DNA"/>
</dbReference>
<dbReference type="InterPro" id="IPR050091">
    <property type="entry name" value="PKS_NRPS_Biosynth_Enz"/>
</dbReference>
<evidence type="ECO:0000259" key="5">
    <source>
        <dbReference type="PROSITE" id="PS52004"/>
    </source>
</evidence>
<dbReference type="InterPro" id="IPR020841">
    <property type="entry name" value="PKS_Beta-ketoAc_synthase_dom"/>
</dbReference>
<dbReference type="InterPro" id="IPR001227">
    <property type="entry name" value="Ac_transferase_dom_sf"/>
</dbReference>
<evidence type="ECO:0000259" key="4">
    <source>
        <dbReference type="PROSITE" id="PS50075"/>
    </source>
</evidence>
<evidence type="ECO:0000313" key="6">
    <source>
        <dbReference type="EMBL" id="MEA5360282.1"/>
    </source>
</evidence>
<dbReference type="SUPFAM" id="SSF47336">
    <property type="entry name" value="ACP-like"/>
    <property type="match status" value="1"/>
</dbReference>
<dbReference type="InterPro" id="IPR020802">
    <property type="entry name" value="TesA-like"/>
</dbReference>
<dbReference type="InterPro" id="IPR036736">
    <property type="entry name" value="ACP-like_sf"/>
</dbReference>
<sequence length="1199" mass="126629">MTDDAAIAITGMACRLPGANTPERFWHNLCHGVEGISRFTVGQLVAAGLDPDLVRRPDYVPARGVIERGECFDHELFGYSPAEAAGFDPQHRVFLETSAAALDAAAIDPHRFPGWIGVFAGSSTVNPDLPAADSDEVTRLLGYEKDFLATKVAYKLGLRGPALTVQTACSTALVAIHYAAQSLLSYECDAAVAGGASLWMPQVVGHLYQPGSINSVDGHCRAFDADATGTVGGNGVAAVVVRRLADALAEGDPIVAVLRGSAVNNDGAEKVGYIAPSVTGQRAVIRLALARAGVDPGDVGYVEAHGTGTRVGDPIEVAALTQAFREGTERVGYCRLGSVKGNIGHTGPAAGAAGVIKAALMLRHREFVPTLHYRRPNPELELESSPFVVADRHEPWRGDGPLLAGVSSFGMGGTNVHAVLESAPDRTRPVSPRRPRVFCLSAHAPAALRRMRDELADHVESTVDSVDTADVARTLADGRRRFAFRGAVVAADPAGLAAALRTAKPAVTAAADVGVAFLFPGQGALRSGFGRSAHELLPVFRATFDELATAARERFGVELGAALDPATDPAWLRDTVHQQLGLFAIGYAFARQFMAFGVTPSTMLGHSIGEYVAATVAGLWSPLDALSVIHERGRAMRDTPAGGMAVVAVPAGKVRELLVSRPDLTLAVAGSHHSVLAGPAGAIEALRADGLTERLLDTDRAFHSPLVRPAAEALGTVVAATPSARPALPFLSNLTGGPADANRVTQASYWVDHLVSTVQLAANTDTLLAGGSQVFVELGPGRSMTRSLTGHPHWRPEFRAITVDGTKDEGEEHALLTALAGLWEHGFDIDIDVPAGEPSGQRCTLPTYPFEPTDCSTAVRPRLVEKVSGTGRPEGPLPERLADIWCSVLGVPGVSDEDDFYRLGGESITSITLLGRIRDQLDIAVPLTSFSERPVFGRLVELARQARPETPANLLTLRATGERPPLFLAAPAAGSSLVYRRLVELLDPDQPCYGLESPGLHDGATPLRRFEDIAAHHVELIRRVRPEGPYLLGGWSVGAMVAHEMTRQLIEAGETVTGLVAIDACVFGTAGRALGRQPGFLVRTLGSMVGNRLHGPPGVGDLARDAPGVDFARVFNANLAAMLRYRPRPVPCDIVVFKTVRRAGEAEALRARVAPLYRGTTTVVASPGDHWSILGEHVGWLAGRINGMLGSPLSLPLAG</sequence>
<dbReference type="SMART" id="SM00827">
    <property type="entry name" value="PKS_AT"/>
    <property type="match status" value="1"/>
</dbReference>
<keyword evidence="7" id="KW-1185">Reference proteome</keyword>
<dbReference type="SUPFAM" id="SSF53474">
    <property type="entry name" value="alpha/beta-Hydrolases"/>
    <property type="match status" value="1"/>
</dbReference>
<dbReference type="SMART" id="SM00825">
    <property type="entry name" value="PKS_KS"/>
    <property type="match status" value="1"/>
</dbReference>
<dbReference type="Pfam" id="PF00109">
    <property type="entry name" value="ketoacyl-synt"/>
    <property type="match status" value="1"/>
</dbReference>
<dbReference type="RefSeq" id="WP_323326281.1">
    <property type="nucleotide sequence ID" value="NZ_JAYFSI010000002.1"/>
</dbReference>
<comment type="caution">
    <text evidence="6">The sequence shown here is derived from an EMBL/GenBank/DDBJ whole genome shotgun (WGS) entry which is preliminary data.</text>
</comment>
<protein>
    <submittedName>
        <fullName evidence="6">Beta-ketoacyl synthase N-terminal-like domain-containing protein</fullName>
    </submittedName>
</protein>
<dbReference type="InterPro" id="IPR032821">
    <property type="entry name" value="PKS_assoc"/>
</dbReference>
<keyword evidence="2" id="KW-0597">Phosphoprotein</keyword>
<dbReference type="Gene3D" id="3.30.70.3290">
    <property type="match status" value="1"/>
</dbReference>
<dbReference type="Pfam" id="PF02801">
    <property type="entry name" value="Ketoacyl-synt_C"/>
    <property type="match status" value="1"/>
</dbReference>
<dbReference type="Pfam" id="PF00698">
    <property type="entry name" value="Acyl_transf_1"/>
    <property type="match status" value="1"/>
</dbReference>
<dbReference type="Proteomes" id="UP001304298">
    <property type="component" value="Unassembled WGS sequence"/>
</dbReference>
<dbReference type="InterPro" id="IPR006162">
    <property type="entry name" value="Ppantetheine_attach_site"/>
</dbReference>
<evidence type="ECO:0000256" key="2">
    <source>
        <dbReference type="ARBA" id="ARBA00022553"/>
    </source>
</evidence>
<dbReference type="Gene3D" id="3.40.50.1820">
    <property type="entry name" value="alpha/beta hydrolase"/>
    <property type="match status" value="1"/>
</dbReference>
<proteinExistence type="predicted"/>
<dbReference type="PANTHER" id="PTHR43775:SF37">
    <property type="entry name" value="SI:DKEY-61P9.11"/>
    <property type="match status" value="1"/>
</dbReference>
<dbReference type="PROSITE" id="PS00012">
    <property type="entry name" value="PHOSPHOPANTETHEINE"/>
    <property type="match status" value="1"/>
</dbReference>
<dbReference type="PROSITE" id="PS52004">
    <property type="entry name" value="KS3_2"/>
    <property type="match status" value="1"/>
</dbReference>
<reference evidence="6 7" key="1">
    <citation type="submission" date="2023-12" db="EMBL/GenBank/DDBJ databases">
        <title>Amycolatopsis sp. V23-08.</title>
        <authorList>
            <person name="Somphong A."/>
        </authorList>
    </citation>
    <scope>NUCLEOTIDE SEQUENCE [LARGE SCALE GENOMIC DNA]</scope>
    <source>
        <strain evidence="6 7">V23-08</strain>
    </source>
</reference>
<dbReference type="Gene3D" id="3.40.366.10">
    <property type="entry name" value="Malonyl-Coenzyme A Acyl Carrier Protein, domain 2"/>
    <property type="match status" value="1"/>
</dbReference>
<feature type="domain" description="Carrier" evidence="4">
    <location>
        <begin position="872"/>
        <end position="947"/>
    </location>
</feature>
<keyword evidence="3" id="KW-0808">Transferase</keyword>
<organism evidence="6 7">
    <name type="scientific">Amycolatopsis heterodermiae</name>
    <dbReference type="NCBI Taxonomy" id="3110235"/>
    <lineage>
        <taxon>Bacteria</taxon>
        <taxon>Bacillati</taxon>
        <taxon>Actinomycetota</taxon>
        <taxon>Actinomycetes</taxon>
        <taxon>Pseudonocardiales</taxon>
        <taxon>Pseudonocardiaceae</taxon>
        <taxon>Amycolatopsis</taxon>
    </lineage>
</organism>
<dbReference type="Pfam" id="PF00975">
    <property type="entry name" value="Thioesterase"/>
    <property type="match status" value="1"/>
</dbReference>
<dbReference type="InterPro" id="IPR014043">
    <property type="entry name" value="Acyl_transferase_dom"/>
</dbReference>
<gene>
    <name evidence="6" type="ORF">VA596_12110</name>
</gene>
<dbReference type="InterPro" id="IPR001031">
    <property type="entry name" value="Thioesterase"/>
</dbReference>
<dbReference type="InterPro" id="IPR014031">
    <property type="entry name" value="Ketoacyl_synth_C"/>
</dbReference>
<accession>A0ABU5R253</accession>
<dbReference type="Pfam" id="PF00550">
    <property type="entry name" value="PP-binding"/>
    <property type="match status" value="1"/>
</dbReference>
<dbReference type="SUPFAM" id="SSF53901">
    <property type="entry name" value="Thiolase-like"/>
    <property type="match status" value="1"/>
</dbReference>